<dbReference type="InterPro" id="IPR046880">
    <property type="entry name" value="TPR-S"/>
</dbReference>
<keyword evidence="1" id="KW-0645">Protease</keyword>
<gene>
    <name evidence="1" type="ORF">RM540_09425</name>
</gene>
<dbReference type="RefSeq" id="WP_311663438.1">
    <property type="nucleotide sequence ID" value="NZ_JAVRHT010000019.1"/>
</dbReference>
<dbReference type="GO" id="GO:0006508">
    <property type="term" value="P:proteolysis"/>
    <property type="evidence" value="ECO:0007669"/>
    <property type="project" value="UniProtKB-KW"/>
</dbReference>
<dbReference type="InterPro" id="IPR043504">
    <property type="entry name" value="Peptidase_S1_PA_chymotrypsin"/>
</dbReference>
<dbReference type="Gene3D" id="2.40.10.10">
    <property type="entry name" value="Trypsin-like serine proteases"/>
    <property type="match status" value="1"/>
</dbReference>
<protein>
    <submittedName>
        <fullName evidence="1">Serine protease</fullName>
    </submittedName>
</protein>
<dbReference type="SUPFAM" id="SSF50494">
    <property type="entry name" value="Trypsin-like serine proteases"/>
    <property type="match status" value="1"/>
</dbReference>
<comment type="caution">
    <text evidence="1">The sequence shown here is derived from an EMBL/GenBank/DDBJ whole genome shotgun (WGS) entry which is preliminary data.</text>
</comment>
<dbReference type="GO" id="GO:0008233">
    <property type="term" value="F:peptidase activity"/>
    <property type="evidence" value="ECO:0007669"/>
    <property type="project" value="UniProtKB-KW"/>
</dbReference>
<keyword evidence="1" id="KW-0378">Hydrolase</keyword>
<dbReference type="Pfam" id="PF13365">
    <property type="entry name" value="Trypsin_2"/>
    <property type="match status" value="1"/>
</dbReference>
<proteinExistence type="predicted"/>
<organism evidence="1 2">
    <name type="scientific">Rubrivirga litoralis</name>
    <dbReference type="NCBI Taxonomy" id="3075598"/>
    <lineage>
        <taxon>Bacteria</taxon>
        <taxon>Pseudomonadati</taxon>
        <taxon>Rhodothermota</taxon>
        <taxon>Rhodothermia</taxon>
        <taxon>Rhodothermales</taxon>
        <taxon>Rubricoccaceae</taxon>
        <taxon>Rubrivirga</taxon>
    </lineage>
</organism>
<evidence type="ECO:0000313" key="2">
    <source>
        <dbReference type="Proteomes" id="UP001267426"/>
    </source>
</evidence>
<name>A0ABU3BRP6_9BACT</name>
<keyword evidence="2" id="KW-1185">Reference proteome</keyword>
<reference evidence="1 2" key="1">
    <citation type="submission" date="2023-09" db="EMBL/GenBank/DDBJ databases">
        <authorList>
            <person name="Rey-Velasco X."/>
        </authorList>
    </citation>
    <scope>NUCLEOTIDE SEQUENCE [LARGE SCALE GENOMIC DNA]</scope>
    <source>
        <strain evidence="1 2">F394</strain>
    </source>
</reference>
<sequence length="543" mass="58169">MDTHAPLTLDGRVADAHVARLDVAIEALDRPAAYDLAAALADAVRSAPALHPSPGLGPVLRGLRRLRLFDAMRDLAEATIEATPDLPEARRQYGQALIEAGELTAALSVLQALAVDTARSHPDEHAQAQGLIGRVHKQAYLAAPDPTLPRYQDRLRQSVGAYFGIYQQAPQQHQWQGVNALALLCRANRDAVAVEGYPDRAALAADLLDAALSSDPTAPWDLATAMEAAVGLGDLDRALGLAYRYVRHPATDAFMLAGTLRQMIEVWDLDRDDGGPRQEIVDLLRAHLLDMERGGLQISPAETQEGAHAPDAEDRRLEAVLGRDAYVTIEWYRRGLTTAQAVAKVRVGTDPLGTGFLMWSDALGLPAPRRPVLVTNNHVLSERTAVAHSASPDYAEVVFEAAPDGRFATGVEHVAFEDPPSPGLDVSIAVLHDLPPGVEPLRPAITVPLNDPAAVRLYSIGHPRGGGLAFSIQDNLLLDVRAPVLHYRTPTDKGSSGSPVLNHDWTVVGIHRAGGRLRRLTGDGHYPANEGVLIQAVAGLIAA</sequence>
<accession>A0ABU3BRP6</accession>
<evidence type="ECO:0000313" key="1">
    <source>
        <dbReference type="EMBL" id="MDT0631965.1"/>
    </source>
</evidence>
<dbReference type="InterPro" id="IPR011990">
    <property type="entry name" value="TPR-like_helical_dom_sf"/>
</dbReference>
<dbReference type="EMBL" id="JAVRHT010000019">
    <property type="protein sequence ID" value="MDT0631965.1"/>
    <property type="molecule type" value="Genomic_DNA"/>
</dbReference>
<dbReference type="Proteomes" id="UP001267426">
    <property type="component" value="Unassembled WGS sequence"/>
</dbReference>
<dbReference type="InterPro" id="IPR009003">
    <property type="entry name" value="Peptidase_S1_PA"/>
</dbReference>
<dbReference type="Pfam" id="PF20308">
    <property type="entry name" value="TPR-S"/>
    <property type="match status" value="1"/>
</dbReference>
<dbReference type="Gene3D" id="1.25.40.10">
    <property type="entry name" value="Tetratricopeptide repeat domain"/>
    <property type="match status" value="1"/>
</dbReference>